<reference evidence="2" key="1">
    <citation type="submission" date="2022-03" db="EMBL/GenBank/DDBJ databases">
        <title>Genome Identification and Characterization of new species Bdellovibrio reynosense LBG001 sp. nov. from a Mexico soil sample.</title>
        <authorList>
            <person name="Camilli A."/>
            <person name="Ajao Y."/>
            <person name="Guo X."/>
        </authorList>
    </citation>
    <scope>NUCLEOTIDE SEQUENCE</scope>
    <source>
        <strain evidence="2">LBG001</strain>
    </source>
</reference>
<protein>
    <recommendedName>
        <fullName evidence="4">Major outer membrane protein</fullName>
    </recommendedName>
</protein>
<organism evidence="2 3">
    <name type="scientific">Bdellovibrio reynosensis</name>
    <dbReference type="NCBI Taxonomy" id="2835041"/>
    <lineage>
        <taxon>Bacteria</taxon>
        <taxon>Pseudomonadati</taxon>
        <taxon>Bdellovibrionota</taxon>
        <taxon>Bdellovibrionia</taxon>
        <taxon>Bdellovibrionales</taxon>
        <taxon>Pseudobdellovibrionaceae</taxon>
        <taxon>Bdellovibrio</taxon>
    </lineage>
</organism>
<dbReference type="RefSeq" id="WP_243535586.1">
    <property type="nucleotide sequence ID" value="NZ_CP093442.1"/>
</dbReference>
<sequence>MKKLLVLAALTVAATPALASKARLTALGNAAHLIDTQTIFVNSADIHYLGDFATLEFGAANNAGAVPHAEGGFVRSSAMGKWGAYLGRQSATVSEFVKAVNDNALVGPDLLNEQNALDLMYGTELAGLKWGFGFHYSAAKDESDAAAGNRKIGTMGASAGVRTDIWDAYVRFGLMGKSENDLAPVAPELEQKGLIDLGGGYWMDSMYVYAKYLTTKGTLTAGGTDTDIEKNEYSIGAIDTVKVDGGSFFYGASYASSELKQGPATRTATGLPVLVGMELDATSWMVLRGSIKQTVLLGDVKDDANDGDTQLLNDTTVAAGAGLKFGKLTLDGTLAGSTTGDVNANTLLANASMTYMF</sequence>
<gene>
    <name evidence="2" type="ORF">MNR06_09945</name>
</gene>
<evidence type="ECO:0000256" key="1">
    <source>
        <dbReference type="SAM" id="SignalP"/>
    </source>
</evidence>
<name>A0ABY4C4Z7_9BACT</name>
<evidence type="ECO:0000313" key="3">
    <source>
        <dbReference type="Proteomes" id="UP000830116"/>
    </source>
</evidence>
<accession>A0ABY4C4Z7</accession>
<keyword evidence="1" id="KW-0732">Signal</keyword>
<dbReference type="Proteomes" id="UP000830116">
    <property type="component" value="Chromosome"/>
</dbReference>
<proteinExistence type="predicted"/>
<evidence type="ECO:0000313" key="2">
    <source>
        <dbReference type="EMBL" id="UOF00022.1"/>
    </source>
</evidence>
<evidence type="ECO:0008006" key="4">
    <source>
        <dbReference type="Google" id="ProtNLM"/>
    </source>
</evidence>
<feature type="signal peptide" evidence="1">
    <location>
        <begin position="1"/>
        <end position="19"/>
    </location>
</feature>
<feature type="chain" id="PRO_5046210562" description="Major outer membrane protein" evidence="1">
    <location>
        <begin position="20"/>
        <end position="357"/>
    </location>
</feature>
<keyword evidence="3" id="KW-1185">Reference proteome</keyword>
<dbReference type="EMBL" id="CP093442">
    <property type="protein sequence ID" value="UOF00022.1"/>
    <property type="molecule type" value="Genomic_DNA"/>
</dbReference>